<protein>
    <recommendedName>
        <fullName evidence="3">Reverse transcriptase zinc-binding domain-containing protein</fullName>
    </recommendedName>
</protein>
<name>A0A7J9IS45_9ROSI</name>
<dbReference type="EMBL" id="JABFAE010000003">
    <property type="protein sequence ID" value="MBA0824956.1"/>
    <property type="molecule type" value="Genomic_DNA"/>
</dbReference>
<evidence type="ECO:0008006" key="3">
    <source>
        <dbReference type="Google" id="ProtNLM"/>
    </source>
</evidence>
<sequence length="181" mass="20268">GRLLTQKERVRRGIGDGELCTTCGNAPENVIHVIRDCSVTKEVWYRLIPTAKRGNFFFESLQEWLESNLGNQYKIFLKDVDWIDEMIRSSYSWALQYIFSQKSLRSNKPTTGRSVTGEGNWVDLNIDGAMKLDSGVATVGGILKDSQGVRSLGLIGVWIDSQEAIRAIQESFSKTSSSTLI</sequence>
<comment type="caution">
    <text evidence="1">The sequence shown here is derived from an EMBL/GenBank/DDBJ whole genome shotgun (WGS) entry which is preliminary data.</text>
</comment>
<evidence type="ECO:0000313" key="2">
    <source>
        <dbReference type="Proteomes" id="UP000593575"/>
    </source>
</evidence>
<feature type="non-terminal residue" evidence="1">
    <location>
        <position position="181"/>
    </location>
</feature>
<organism evidence="1 2">
    <name type="scientific">Gossypium armourianum</name>
    <dbReference type="NCBI Taxonomy" id="34283"/>
    <lineage>
        <taxon>Eukaryota</taxon>
        <taxon>Viridiplantae</taxon>
        <taxon>Streptophyta</taxon>
        <taxon>Embryophyta</taxon>
        <taxon>Tracheophyta</taxon>
        <taxon>Spermatophyta</taxon>
        <taxon>Magnoliopsida</taxon>
        <taxon>eudicotyledons</taxon>
        <taxon>Gunneridae</taxon>
        <taxon>Pentapetalae</taxon>
        <taxon>rosids</taxon>
        <taxon>malvids</taxon>
        <taxon>Malvales</taxon>
        <taxon>Malvaceae</taxon>
        <taxon>Malvoideae</taxon>
        <taxon>Gossypium</taxon>
    </lineage>
</organism>
<evidence type="ECO:0000313" key="1">
    <source>
        <dbReference type="EMBL" id="MBA0824956.1"/>
    </source>
</evidence>
<accession>A0A7J9IS45</accession>
<keyword evidence="2" id="KW-1185">Reference proteome</keyword>
<reference evidence="1 2" key="1">
    <citation type="journal article" date="2019" name="Genome Biol. Evol.">
        <title>Insights into the evolution of the New World diploid cottons (Gossypium, subgenus Houzingenia) based on genome sequencing.</title>
        <authorList>
            <person name="Grover C.E."/>
            <person name="Arick M.A. 2nd"/>
            <person name="Thrash A."/>
            <person name="Conover J.L."/>
            <person name="Sanders W.S."/>
            <person name="Peterson D.G."/>
            <person name="Frelichowski J.E."/>
            <person name="Scheffler J.A."/>
            <person name="Scheffler B.E."/>
            <person name="Wendel J.F."/>
        </authorList>
    </citation>
    <scope>NUCLEOTIDE SEQUENCE [LARGE SCALE GENOMIC DNA]</scope>
    <source>
        <strain evidence="1">6</strain>
        <tissue evidence="1">Leaf</tissue>
    </source>
</reference>
<proteinExistence type="predicted"/>
<gene>
    <name evidence="1" type="ORF">Goarm_021588</name>
</gene>
<dbReference type="Proteomes" id="UP000593575">
    <property type="component" value="Unassembled WGS sequence"/>
</dbReference>
<dbReference type="AlphaFoldDB" id="A0A7J9IS45"/>